<evidence type="ECO:0000313" key="2">
    <source>
        <dbReference type="Proteomes" id="UP000663848"/>
    </source>
</evidence>
<dbReference type="AlphaFoldDB" id="A0A821VCA1"/>
<protein>
    <submittedName>
        <fullName evidence="1">Uncharacterized protein</fullName>
    </submittedName>
</protein>
<organism evidence="1 2">
    <name type="scientific">Rotaria socialis</name>
    <dbReference type="NCBI Taxonomy" id="392032"/>
    <lineage>
        <taxon>Eukaryota</taxon>
        <taxon>Metazoa</taxon>
        <taxon>Spiralia</taxon>
        <taxon>Gnathifera</taxon>
        <taxon>Rotifera</taxon>
        <taxon>Eurotatoria</taxon>
        <taxon>Bdelloidea</taxon>
        <taxon>Philodinida</taxon>
        <taxon>Philodinidae</taxon>
        <taxon>Rotaria</taxon>
    </lineage>
</organism>
<sequence>MNILAGEIQTLSREHSSLLHLNRSIVYIVYIYKSQHQYKLRNFQGLIKFLNLIANFLIMAKSTLSLTTWNRLSEKYDPRFTFPKPNSTGEIEQNLYHRDLSITKTVSTSIRRNSVLEIIASEIEVFTVNDICFGKK</sequence>
<dbReference type="EMBL" id="CAJOBR010012585">
    <property type="protein sequence ID" value="CAF4906096.1"/>
    <property type="molecule type" value="Genomic_DNA"/>
</dbReference>
<reference evidence="1" key="1">
    <citation type="submission" date="2021-02" db="EMBL/GenBank/DDBJ databases">
        <authorList>
            <person name="Nowell W R."/>
        </authorList>
    </citation>
    <scope>NUCLEOTIDE SEQUENCE</scope>
</reference>
<accession>A0A821VCA1</accession>
<proteinExistence type="predicted"/>
<gene>
    <name evidence="1" type="ORF">QYT958_LOCUS30963</name>
</gene>
<name>A0A821VCA1_9BILA</name>
<comment type="caution">
    <text evidence="1">The sequence shown here is derived from an EMBL/GenBank/DDBJ whole genome shotgun (WGS) entry which is preliminary data.</text>
</comment>
<dbReference type="Proteomes" id="UP000663848">
    <property type="component" value="Unassembled WGS sequence"/>
</dbReference>
<evidence type="ECO:0000313" key="1">
    <source>
        <dbReference type="EMBL" id="CAF4906096.1"/>
    </source>
</evidence>